<protein>
    <recommendedName>
        <fullName evidence="4">Rho termination factor N-terminal domain-containing protein</fullName>
    </recommendedName>
</protein>
<feature type="region of interest" description="Disordered" evidence="1">
    <location>
        <begin position="48"/>
        <end position="70"/>
    </location>
</feature>
<dbReference type="AlphaFoldDB" id="A0A518CHP1"/>
<evidence type="ECO:0000313" key="3">
    <source>
        <dbReference type="Proteomes" id="UP000317178"/>
    </source>
</evidence>
<keyword evidence="3" id="KW-1185">Reference proteome</keyword>
<reference evidence="2 3" key="1">
    <citation type="submission" date="2019-02" db="EMBL/GenBank/DDBJ databases">
        <title>Deep-cultivation of Planctomycetes and their phenomic and genomic characterization uncovers novel biology.</title>
        <authorList>
            <person name="Wiegand S."/>
            <person name="Jogler M."/>
            <person name="Boedeker C."/>
            <person name="Pinto D."/>
            <person name="Vollmers J."/>
            <person name="Rivas-Marin E."/>
            <person name="Kohn T."/>
            <person name="Peeters S.H."/>
            <person name="Heuer A."/>
            <person name="Rast P."/>
            <person name="Oberbeckmann S."/>
            <person name="Bunk B."/>
            <person name="Jeske O."/>
            <person name="Meyerdierks A."/>
            <person name="Storesund J.E."/>
            <person name="Kallscheuer N."/>
            <person name="Luecker S."/>
            <person name="Lage O.M."/>
            <person name="Pohl T."/>
            <person name="Merkel B.J."/>
            <person name="Hornburger P."/>
            <person name="Mueller R.-W."/>
            <person name="Bruemmer F."/>
            <person name="Labrenz M."/>
            <person name="Spormann A.M."/>
            <person name="Op den Camp H."/>
            <person name="Overmann J."/>
            <person name="Amann R."/>
            <person name="Jetten M.S.M."/>
            <person name="Mascher T."/>
            <person name="Medema M.H."/>
            <person name="Devos D.P."/>
            <person name="Kaster A.-K."/>
            <person name="Ovreas L."/>
            <person name="Rohde M."/>
            <person name="Galperin M.Y."/>
            <person name="Jogler C."/>
        </authorList>
    </citation>
    <scope>NUCLEOTIDE SEQUENCE [LARGE SCALE GENOMIC DNA]</scope>
    <source>
        <strain evidence="2 3">Pla110</strain>
    </source>
</reference>
<evidence type="ECO:0000256" key="1">
    <source>
        <dbReference type="SAM" id="MobiDB-lite"/>
    </source>
</evidence>
<name>A0A518CHP1_9PLAN</name>
<sequence>MLEELREHSRKELAQMAKTHRIRGWHLLKKEELIERLMNAGNIDDELQAREKSTDSSATSNRSGVKLIRHDPGRETGKRALSLRASESQVLTAQAETDELEIELLSSHWFRLRWALSPRTLERAEVSLAAAWSTVKPVLRLFQVDLEPAGTSQESQIDQVEISDRFREWYFPVPEPERRFRVKLGLLTVDGRFYQLACSESVDTPREVSRSAIVDGLAEVETGEEDGGSEELNDLKSIAQLIQGRSSHPRTVAATGVFEVELEWTLKGTGDPRGVVTILGEPVELDRNGAFEVSMPFAPGREVIPVVETTDEGRKKQTVVLTVELNRRKLEPQILGMRPDLDDEDE</sequence>
<dbReference type="KEGG" id="plon:Pla110_04530"/>
<evidence type="ECO:0008006" key="4">
    <source>
        <dbReference type="Google" id="ProtNLM"/>
    </source>
</evidence>
<dbReference type="EMBL" id="CP036281">
    <property type="protein sequence ID" value="QDU78749.1"/>
    <property type="molecule type" value="Genomic_DNA"/>
</dbReference>
<organism evidence="2 3">
    <name type="scientific">Polystyrenella longa</name>
    <dbReference type="NCBI Taxonomy" id="2528007"/>
    <lineage>
        <taxon>Bacteria</taxon>
        <taxon>Pseudomonadati</taxon>
        <taxon>Planctomycetota</taxon>
        <taxon>Planctomycetia</taxon>
        <taxon>Planctomycetales</taxon>
        <taxon>Planctomycetaceae</taxon>
        <taxon>Polystyrenella</taxon>
    </lineage>
</organism>
<accession>A0A518CHP1</accession>
<gene>
    <name evidence="2" type="ORF">Pla110_04530</name>
</gene>
<proteinExistence type="predicted"/>
<dbReference type="Pfam" id="PF16258">
    <property type="entry name" value="DUF4912"/>
    <property type="match status" value="1"/>
</dbReference>
<dbReference type="InterPro" id="IPR032585">
    <property type="entry name" value="DUF4912"/>
</dbReference>
<evidence type="ECO:0000313" key="2">
    <source>
        <dbReference type="EMBL" id="QDU78749.1"/>
    </source>
</evidence>
<dbReference type="Proteomes" id="UP000317178">
    <property type="component" value="Chromosome"/>
</dbReference>